<dbReference type="RefSeq" id="WP_121587348.1">
    <property type="nucleotide sequence ID" value="NZ_RCHT01000026.1"/>
</dbReference>
<dbReference type="AlphaFoldDB" id="A0A498CKQ8"/>
<sequence>MKPKHLSLRALCVLLALSVAASTLLSGCAAASAEEPAQPAAAQVQAEPEKEKPENLIGTKKSETVYVNLDPTGRPYDTVVTDWLHSDTPGVTFEDVSDLKDIENIKGDRGPRQEGERLSWQLDGTDLYYTGRTGKELPLEVKITYRLDGKEYDPQELAGKSGRLEIRLSFKNTSKHEVEIGGEKTVMYTPLMVAAGMALPDDTFGNVKVSDGSVVTDGSSQVVAMVCLPGLGDSLALDSYSVQELNDLDFPEEFTVTADVVDFEMGPIMIAASPELPDLDDLKKSDEFDDMEQDLYDLRDMQNDLETLDPDRDIRSLLTDPERTDAAKLIIDDVFDFYDLNKDILDILPKYVTDENVRLYDRIDHDLSEKAMGTLLDDDDLADLFDLVDDLSPNRLQELVDDYDELQKNKALKAQLDQIIAQADQGGLQTLLDDLKTVYAGVKTAQASDPEGYREGLQALQQFLEICRQMKAQLEAQQTRLQARQVVMGYINNPNAAGKLDDVLSGSKLNPTLRDELVRASANGDIVDPGHIRPIRREGDKKAEPATSEPATSEPMTNEPAANEPATSEPATGEPTTSEPTTSEPTTSEPATSEPTTSEPATSEPTTSEPTTSEPAAGEPTTSEPTASGPVVSEPEGVTAVLAEYIESSGGEDAGAAGKGEEPPAEEKKDPPADADAPSGDDADGSSGEGGEGGGGADPAPAPDDGSKADDTVKKPVDEDRMDVYAEITGTTAGYYLLTGAIDEYLNKAGDDELKEIVESAPRARSARSGGTVPVPTEQYQQLMAMKGMVEQMEKLVVAIGPDELLKLLDDVNRYGPGLEQMAGQLQGTEVQKYLDRMLGHLKENTDNMETLVLLLKKLDETNLLDEVENIDDLRDDLTDARPIIKALRRDLKRTDIHKSLHESPETITTLLRMRDDLDAHRDITETMRNMLQDEKVSLSRGMIATLDRLKDKGAADSAIEKLDDLDELLERKDRYVDLSKEYGVFTAAPEGLDTDVKFVMKTDEVKIPEPAEETAAPVEEKQGFFGWLKGLFT</sequence>
<evidence type="ECO:0000313" key="4">
    <source>
        <dbReference type="EMBL" id="RLL08979.1"/>
    </source>
</evidence>
<feature type="compositionally biased region" description="Basic and acidic residues" evidence="2">
    <location>
        <begin position="659"/>
        <end position="672"/>
    </location>
</feature>
<evidence type="ECO:0000256" key="3">
    <source>
        <dbReference type="SAM" id="SignalP"/>
    </source>
</evidence>
<dbReference type="PANTHER" id="PTHR35383">
    <property type="entry name" value="MUCIN 12EA-RELATED"/>
    <property type="match status" value="1"/>
</dbReference>
<name>A0A498CKQ8_9FIRM</name>
<feature type="region of interest" description="Disordered" evidence="2">
    <location>
        <begin position="520"/>
        <end position="718"/>
    </location>
</feature>
<feature type="compositionally biased region" description="Gly residues" evidence="2">
    <location>
        <begin position="687"/>
        <end position="697"/>
    </location>
</feature>
<dbReference type="EMBL" id="RCHT01000026">
    <property type="protein sequence ID" value="RLL08979.1"/>
    <property type="molecule type" value="Genomic_DNA"/>
</dbReference>
<evidence type="ECO:0000313" key="5">
    <source>
        <dbReference type="Proteomes" id="UP000276301"/>
    </source>
</evidence>
<comment type="caution">
    <text evidence="4">The sequence shown here is derived from an EMBL/GenBank/DDBJ whole genome shotgun (WGS) entry which is preliminary data.</text>
</comment>
<proteinExistence type="predicted"/>
<evidence type="ECO:0000256" key="1">
    <source>
        <dbReference type="SAM" id="Coils"/>
    </source>
</evidence>
<reference evidence="4 5" key="1">
    <citation type="submission" date="2018-10" db="EMBL/GenBank/DDBJ databases">
        <title>Anaerotruncus faecis sp. nov., isolated from human feces.</title>
        <authorList>
            <person name="Wang Y.-J."/>
        </authorList>
    </citation>
    <scope>NUCLEOTIDE SEQUENCE [LARGE SCALE GENOMIC DNA]</scope>
    <source>
        <strain evidence="4 5">22A2-44</strain>
    </source>
</reference>
<keyword evidence="3" id="KW-0732">Signal</keyword>
<dbReference type="PANTHER" id="PTHR35383:SF1">
    <property type="entry name" value="MUCIN 12EA-RELATED"/>
    <property type="match status" value="1"/>
</dbReference>
<feature type="compositionally biased region" description="Low complexity" evidence="2">
    <location>
        <begin position="564"/>
        <end position="617"/>
    </location>
</feature>
<feature type="signal peptide" evidence="3">
    <location>
        <begin position="1"/>
        <end position="21"/>
    </location>
</feature>
<feature type="compositionally biased region" description="Low complexity" evidence="2">
    <location>
        <begin position="647"/>
        <end position="656"/>
    </location>
</feature>
<feature type="region of interest" description="Disordered" evidence="2">
    <location>
        <begin position="39"/>
        <end position="59"/>
    </location>
</feature>
<gene>
    <name evidence="4" type="ORF">D4A47_11260</name>
</gene>
<accession>A0A498CKQ8</accession>
<keyword evidence="5" id="KW-1185">Reference proteome</keyword>
<feature type="compositionally biased region" description="Basic and acidic residues" evidence="2">
    <location>
        <begin position="528"/>
        <end position="544"/>
    </location>
</feature>
<dbReference type="PROSITE" id="PS51257">
    <property type="entry name" value="PROKAR_LIPOPROTEIN"/>
    <property type="match status" value="1"/>
</dbReference>
<feature type="chain" id="PRO_5039104357" evidence="3">
    <location>
        <begin position="22"/>
        <end position="1034"/>
    </location>
</feature>
<keyword evidence="1" id="KW-0175">Coiled coil</keyword>
<feature type="coiled-coil region" evidence="1">
    <location>
        <begin position="457"/>
        <end position="484"/>
    </location>
</feature>
<dbReference type="Proteomes" id="UP000276301">
    <property type="component" value="Unassembled WGS sequence"/>
</dbReference>
<feature type="compositionally biased region" description="Basic and acidic residues" evidence="2">
    <location>
        <begin position="705"/>
        <end position="718"/>
    </location>
</feature>
<evidence type="ECO:0000256" key="2">
    <source>
        <dbReference type="SAM" id="MobiDB-lite"/>
    </source>
</evidence>
<protein>
    <submittedName>
        <fullName evidence="4">Uncharacterized protein</fullName>
    </submittedName>
</protein>
<organism evidence="4 5">
    <name type="scientific">Anaerotruncus massiliensis</name>
    <name type="common">ex Liu et al. 2021</name>
    <dbReference type="NCBI Taxonomy" id="2321404"/>
    <lineage>
        <taxon>Bacteria</taxon>
        <taxon>Bacillati</taxon>
        <taxon>Bacillota</taxon>
        <taxon>Clostridia</taxon>
        <taxon>Eubacteriales</taxon>
        <taxon>Oscillospiraceae</taxon>
        <taxon>Anaerotruncus</taxon>
    </lineage>
</organism>